<evidence type="ECO:0000313" key="2">
    <source>
        <dbReference type="Proteomes" id="UP000023152"/>
    </source>
</evidence>
<feature type="non-terminal residue" evidence="1">
    <location>
        <position position="136"/>
    </location>
</feature>
<evidence type="ECO:0000313" key="1">
    <source>
        <dbReference type="EMBL" id="ETN98211.1"/>
    </source>
</evidence>
<dbReference type="AlphaFoldDB" id="X6LAP7"/>
<organism evidence="1 2">
    <name type="scientific">Reticulomyxa filosa</name>
    <dbReference type="NCBI Taxonomy" id="46433"/>
    <lineage>
        <taxon>Eukaryota</taxon>
        <taxon>Sar</taxon>
        <taxon>Rhizaria</taxon>
        <taxon>Retaria</taxon>
        <taxon>Foraminifera</taxon>
        <taxon>Monothalamids</taxon>
        <taxon>Reticulomyxidae</taxon>
        <taxon>Reticulomyxa</taxon>
    </lineage>
</organism>
<proteinExistence type="predicted"/>
<reference evidence="1 2" key="1">
    <citation type="journal article" date="2013" name="Curr. Biol.">
        <title>The Genome of the Foraminiferan Reticulomyxa filosa.</title>
        <authorList>
            <person name="Glockner G."/>
            <person name="Hulsmann N."/>
            <person name="Schleicher M."/>
            <person name="Noegel A.A."/>
            <person name="Eichinger L."/>
            <person name="Gallinger C."/>
            <person name="Pawlowski J."/>
            <person name="Sierra R."/>
            <person name="Euteneuer U."/>
            <person name="Pillet L."/>
            <person name="Moustafa A."/>
            <person name="Platzer M."/>
            <person name="Groth M."/>
            <person name="Szafranski K."/>
            <person name="Schliwa M."/>
        </authorList>
    </citation>
    <scope>NUCLEOTIDE SEQUENCE [LARGE SCALE GENOMIC DNA]</scope>
</reference>
<dbReference type="Proteomes" id="UP000023152">
    <property type="component" value="Unassembled WGS sequence"/>
</dbReference>
<dbReference type="OrthoDB" id="6257037at2759"/>
<dbReference type="EMBL" id="ASPP01047354">
    <property type="protein sequence ID" value="ETN98211.1"/>
    <property type="molecule type" value="Genomic_DNA"/>
</dbReference>
<comment type="caution">
    <text evidence="1">The sequence shown here is derived from an EMBL/GenBank/DDBJ whole genome shotgun (WGS) entry which is preliminary data.</text>
</comment>
<accession>X6LAP7</accession>
<sequence>MVPYKHTIGIERNNLSKSDCLGIDFNPSNQKTKFNPLLYECDIHKLKIIKDAIDIKMIRNNELQRLFHEVIKNGYLCDLLKEKNTSNQNIRANFKKQINYNEKNPNELIYCIMMIFINKWDIHFNYMKFVQFYCIV</sequence>
<name>X6LAP7_RETFI</name>
<protein>
    <submittedName>
        <fullName evidence="1">Uncharacterized protein</fullName>
    </submittedName>
</protein>
<gene>
    <name evidence="1" type="ORF">RFI_39303</name>
</gene>
<keyword evidence="2" id="KW-1185">Reference proteome</keyword>